<evidence type="ECO:0000256" key="1">
    <source>
        <dbReference type="PROSITE-ProRule" id="PRU00047"/>
    </source>
</evidence>
<feature type="region of interest" description="Disordered" evidence="2">
    <location>
        <begin position="273"/>
        <end position="308"/>
    </location>
</feature>
<keyword evidence="1" id="KW-0479">Metal-binding</keyword>
<gene>
    <name evidence="4" type="ORF">FCM35_KLT06012</name>
</gene>
<feature type="compositionally biased region" description="Polar residues" evidence="2">
    <location>
        <begin position="293"/>
        <end position="303"/>
    </location>
</feature>
<dbReference type="GO" id="GO:0003676">
    <property type="term" value="F:nucleic acid binding"/>
    <property type="evidence" value="ECO:0007669"/>
    <property type="project" value="InterPro"/>
</dbReference>
<keyword evidence="1" id="KW-0862">Zinc</keyword>
<dbReference type="PROSITE" id="PS50158">
    <property type="entry name" value="ZF_CCHC"/>
    <property type="match status" value="1"/>
</dbReference>
<dbReference type="EMBL" id="SWLB01000015">
    <property type="protein sequence ID" value="KAF3328934.1"/>
    <property type="molecule type" value="Genomic_DNA"/>
</dbReference>
<dbReference type="GO" id="GO:0008270">
    <property type="term" value="F:zinc ion binding"/>
    <property type="evidence" value="ECO:0007669"/>
    <property type="project" value="UniProtKB-KW"/>
</dbReference>
<name>A0A833VMT0_9POAL</name>
<dbReference type="PANTHER" id="PTHR33170">
    <property type="entry name" value="DUF4283 DOMAIN-CONTAINING PROTEIN-RELATED"/>
    <property type="match status" value="1"/>
</dbReference>
<feature type="compositionally biased region" description="Polar residues" evidence="2">
    <location>
        <begin position="45"/>
        <end position="56"/>
    </location>
</feature>
<proteinExistence type="predicted"/>
<evidence type="ECO:0000259" key="3">
    <source>
        <dbReference type="PROSITE" id="PS50158"/>
    </source>
</evidence>
<dbReference type="InterPro" id="IPR036875">
    <property type="entry name" value="Znf_CCHC_sf"/>
</dbReference>
<sequence>MVEKMTPLEARQANHRAIHLVIQRRHQLTEAANKKPTFADVVRQQQPHPPLQTSVHNPALNPQPASNISPTNPTGIPSHLINEDTITSTPTAAQNPQSDNNQPEEEGWTLVVRKKPQTFHRDSHSTKISNMKRDYAWLLQQRRCFKCFLKGHQKQQCRRPIKCLLCNTEGHISKHCTTHINAGKPPASKFNSFQPPAAKMDTPRQTMPLPAGMKQGSSTFLQQQHIWLLKQGRCLKCCLRGHTKQHCTRPTKCFRCNKDGHISKQCKLSTINAKPSNRVTTPINSDEEHQQDAHQPNSGNHLHQSPHMEANQQWETMDLMEPDDFEDGRRESLRVFLPPGNPLRPINSFLERSALVLAGPHQINRYVAHRLAVKLANYFNMQPRDFPISRVHQNYGDFLVRFPNTSLRDQAVAVCVFTLGPNMHLQLVEWSPGMGGVYDPVTHKARLRLYGLPNHNWNIHSLDILVSGFGHLLRVESFHSTGNHQEIRILVGCFHPINIPRTLDLSEEPHSSIVHVVIEGWMHDGTAFFPRDVSNINDDEDPFAGPVTGRRRQRDPEQQQVQQRRANAPGSDNPTPGNLARNGDGQPQHRTQMEKSLEIIPFIPNGENVNMAQIESSDQKATGIFPFEDLLLCLMFRSLALYQKTKRTARIDYLGQKVPAAHLFELTKEIAGPNIPLIQGTRLQDHGTDVPLGLISNQQGLLTAQNTTRPGPIIEEILEKQQPHIASGDVIGRQSHSNADEIQGPPPGFEGPPAYLAQCRRSPRLLQKHNGNYVSILQRAQQLKDTDHCQGILMARQTKTRTPSQIQATYLSESGPLTTYQAEAVLAAAGVDMKEELLANIKKLAEVVPVAVQEGAVRG</sequence>
<dbReference type="OrthoDB" id="694475at2759"/>
<protein>
    <submittedName>
        <fullName evidence="4">Zinc finger protein GIS2</fullName>
    </submittedName>
</protein>
<dbReference type="AlphaFoldDB" id="A0A833VMT0"/>
<feature type="compositionally biased region" description="Polar residues" evidence="2">
    <location>
        <begin position="63"/>
        <end position="75"/>
    </location>
</feature>
<dbReference type="Proteomes" id="UP000623129">
    <property type="component" value="Unassembled WGS sequence"/>
</dbReference>
<keyword evidence="1" id="KW-0863">Zinc-finger</keyword>
<comment type="caution">
    <text evidence="4">The sequence shown here is derived from an EMBL/GenBank/DDBJ whole genome shotgun (WGS) entry which is preliminary data.</text>
</comment>
<feature type="region of interest" description="Disordered" evidence="2">
    <location>
        <begin position="45"/>
        <end position="82"/>
    </location>
</feature>
<dbReference type="SMART" id="SM00343">
    <property type="entry name" value="ZnF_C2HC"/>
    <property type="match status" value="4"/>
</dbReference>
<dbReference type="InterPro" id="IPR001878">
    <property type="entry name" value="Znf_CCHC"/>
</dbReference>
<feature type="region of interest" description="Disordered" evidence="2">
    <location>
        <begin position="532"/>
        <end position="591"/>
    </location>
</feature>
<keyword evidence="5" id="KW-1185">Reference proteome</keyword>
<evidence type="ECO:0000313" key="5">
    <source>
        <dbReference type="Proteomes" id="UP000623129"/>
    </source>
</evidence>
<dbReference type="Pfam" id="PF00098">
    <property type="entry name" value="zf-CCHC"/>
    <property type="match status" value="1"/>
</dbReference>
<feature type="domain" description="CCHC-type" evidence="3">
    <location>
        <begin position="252"/>
        <end position="267"/>
    </location>
</feature>
<feature type="compositionally biased region" description="Polar residues" evidence="2">
    <location>
        <begin position="273"/>
        <end position="284"/>
    </location>
</feature>
<dbReference type="Gene3D" id="4.10.60.10">
    <property type="entry name" value="Zinc finger, CCHC-type"/>
    <property type="match status" value="2"/>
</dbReference>
<accession>A0A833VMT0</accession>
<dbReference type="SUPFAM" id="SSF57756">
    <property type="entry name" value="Retrovirus zinc finger-like domains"/>
    <property type="match status" value="2"/>
</dbReference>
<evidence type="ECO:0000256" key="2">
    <source>
        <dbReference type="SAM" id="MobiDB-lite"/>
    </source>
</evidence>
<organism evidence="4 5">
    <name type="scientific">Carex littledalei</name>
    <dbReference type="NCBI Taxonomy" id="544730"/>
    <lineage>
        <taxon>Eukaryota</taxon>
        <taxon>Viridiplantae</taxon>
        <taxon>Streptophyta</taxon>
        <taxon>Embryophyta</taxon>
        <taxon>Tracheophyta</taxon>
        <taxon>Spermatophyta</taxon>
        <taxon>Magnoliopsida</taxon>
        <taxon>Liliopsida</taxon>
        <taxon>Poales</taxon>
        <taxon>Cyperaceae</taxon>
        <taxon>Cyperoideae</taxon>
        <taxon>Cariceae</taxon>
        <taxon>Carex</taxon>
        <taxon>Carex subgen. Euthyceras</taxon>
    </lineage>
</organism>
<evidence type="ECO:0000313" key="4">
    <source>
        <dbReference type="EMBL" id="KAF3328934.1"/>
    </source>
</evidence>
<reference evidence="4" key="1">
    <citation type="submission" date="2020-01" db="EMBL/GenBank/DDBJ databases">
        <title>Genome sequence of Kobresia littledalei, the first chromosome-level genome in the family Cyperaceae.</title>
        <authorList>
            <person name="Qu G."/>
        </authorList>
    </citation>
    <scope>NUCLEOTIDE SEQUENCE</scope>
    <source>
        <strain evidence="4">C.B.Clarke</strain>
        <tissue evidence="4">Leaf</tissue>
    </source>
</reference>